<keyword evidence="1" id="KW-0175">Coiled coil</keyword>
<organism evidence="3 4">
    <name type="scientific">Phormidium tenue NIES-30</name>
    <dbReference type="NCBI Taxonomy" id="549789"/>
    <lineage>
        <taxon>Bacteria</taxon>
        <taxon>Bacillati</taxon>
        <taxon>Cyanobacteriota</taxon>
        <taxon>Cyanophyceae</taxon>
        <taxon>Oscillatoriophycideae</taxon>
        <taxon>Oscillatoriales</taxon>
        <taxon>Oscillatoriaceae</taxon>
        <taxon>Phormidium</taxon>
    </lineage>
</organism>
<feature type="coiled-coil region" evidence="1">
    <location>
        <begin position="43"/>
        <end position="80"/>
    </location>
</feature>
<name>A0A1U7J4L1_9CYAN</name>
<proteinExistence type="predicted"/>
<evidence type="ECO:0000256" key="2">
    <source>
        <dbReference type="SAM" id="MobiDB-lite"/>
    </source>
</evidence>
<sequence>MPRQKRTSKYLTLAEKRNAGAQSIERDLDLGNGITTTAYTQAIEDLRQKLHDYNESLSLLDQAANAVQDAEQVVRDFSERILLGVATRYGKDSNEYEMAGGVRKSDRKRPTRKPKLAA</sequence>
<keyword evidence="4" id="KW-1185">Reference proteome</keyword>
<comment type="caution">
    <text evidence="3">The sequence shown here is derived from an EMBL/GenBank/DDBJ whole genome shotgun (WGS) entry which is preliminary data.</text>
</comment>
<evidence type="ECO:0000313" key="4">
    <source>
        <dbReference type="Proteomes" id="UP000185557"/>
    </source>
</evidence>
<dbReference type="AlphaFoldDB" id="A0A1U7J4L1"/>
<feature type="region of interest" description="Disordered" evidence="2">
    <location>
        <begin position="97"/>
        <end position="118"/>
    </location>
</feature>
<protein>
    <recommendedName>
        <fullName evidence="5">ATPase involved in DNA repair</fullName>
    </recommendedName>
</protein>
<reference evidence="3 4" key="1">
    <citation type="submission" date="2016-11" db="EMBL/GenBank/DDBJ databases">
        <title>Draft Genome Sequences of Nine Cyanobacterial Strains from Diverse Habitats.</title>
        <authorList>
            <person name="Zhu T."/>
            <person name="Hou S."/>
            <person name="Lu X."/>
            <person name="Hess W.R."/>
        </authorList>
    </citation>
    <scope>NUCLEOTIDE SEQUENCE [LARGE SCALE GENOMIC DNA]</scope>
    <source>
        <strain evidence="3 4">NIES-30</strain>
    </source>
</reference>
<gene>
    <name evidence="3" type="ORF">NIES30_13175</name>
</gene>
<evidence type="ECO:0008006" key="5">
    <source>
        <dbReference type="Google" id="ProtNLM"/>
    </source>
</evidence>
<accession>A0A1U7J4L1</accession>
<dbReference type="Proteomes" id="UP000185557">
    <property type="component" value="Unassembled WGS sequence"/>
</dbReference>
<dbReference type="EMBL" id="MRCG01000009">
    <property type="protein sequence ID" value="OKH47421.1"/>
    <property type="molecule type" value="Genomic_DNA"/>
</dbReference>
<evidence type="ECO:0000256" key="1">
    <source>
        <dbReference type="SAM" id="Coils"/>
    </source>
</evidence>
<feature type="compositionally biased region" description="Basic residues" evidence="2">
    <location>
        <begin position="105"/>
        <end position="118"/>
    </location>
</feature>
<dbReference type="RefSeq" id="WP_073608897.1">
    <property type="nucleotide sequence ID" value="NZ_MRCG01000009.1"/>
</dbReference>
<evidence type="ECO:0000313" key="3">
    <source>
        <dbReference type="EMBL" id="OKH47421.1"/>
    </source>
</evidence>
<dbReference type="OrthoDB" id="531519at2"/>